<dbReference type="EMBL" id="JRYR02000001">
    <property type="protein sequence ID" value="OHX67036.1"/>
    <property type="molecule type" value="Genomic_DNA"/>
</dbReference>
<evidence type="ECO:0000313" key="2">
    <source>
        <dbReference type="EMBL" id="OHX67036.1"/>
    </source>
</evidence>
<dbReference type="Pfam" id="PF13472">
    <property type="entry name" value="Lipase_GDSL_2"/>
    <property type="match status" value="1"/>
</dbReference>
<dbReference type="RefSeq" id="WP_084812159.1">
    <property type="nucleotide sequence ID" value="NZ_JRYR02000001.1"/>
</dbReference>
<dbReference type="AlphaFoldDB" id="A0A1S1Z189"/>
<dbReference type="InterPro" id="IPR051532">
    <property type="entry name" value="Ester_Hydrolysis_Enzymes"/>
</dbReference>
<dbReference type="Gene3D" id="3.40.50.1110">
    <property type="entry name" value="SGNH hydrolase"/>
    <property type="match status" value="1"/>
</dbReference>
<dbReference type="Gene3D" id="2.60.120.1360">
    <property type="match status" value="1"/>
</dbReference>
<evidence type="ECO:0000313" key="3">
    <source>
        <dbReference type="Proteomes" id="UP000179797"/>
    </source>
</evidence>
<gene>
    <name evidence="2" type="ORF">NH26_12115</name>
</gene>
<dbReference type="InterPro" id="IPR013830">
    <property type="entry name" value="SGNH_hydro"/>
</dbReference>
<sequence>MSKPNKLSILKSKKLWPFKGLLTILLLCGFSASISSNSTRRPFIAYDFIRMDLNYLESFNDTVLYPFYRKLEKLSHLKEGHVQVLHLGDSHIQADLFSGWVRQRFYEDPRFGMSGRGFIFPFKAAKTNNPYNYRVNKIGEWKGQRCSISYHKSDWGLAGITASTTDAFAKISVNVNVDSLYNYEGDRIDVYYPVNDKTQYTPVIQSLSNNAKLINLDKHDQYISFKFDKEIGNFRLSFRKENKEQNQFTLRGFNVKDDKHEGLSYSSVGVNGAKATSFLRCKQLSKEIEALQPDLVILSLGTNDAFVPPFLPNVFHQKYADLIDAFQKVQPNLPILITTPGDNFRNSRYINKDNSIAVEKLYQIAKDKHLSLWDFYQVMGGLSSIQYWSEKSMTSKDKVHLNRRGYQYQGELLYRAIINDYDKFASSH</sequence>
<feature type="domain" description="SGNH hydrolase-type esterase" evidence="1">
    <location>
        <begin position="266"/>
        <end position="407"/>
    </location>
</feature>
<protein>
    <recommendedName>
        <fullName evidence="1">SGNH hydrolase-type esterase domain-containing protein</fullName>
    </recommendedName>
</protein>
<dbReference type="PANTHER" id="PTHR30383:SF29">
    <property type="entry name" value="SGNH HYDROLASE-TYPE ESTERASE DOMAIN-CONTAINING PROTEIN"/>
    <property type="match status" value="1"/>
</dbReference>
<proteinExistence type="predicted"/>
<keyword evidence="3" id="KW-1185">Reference proteome</keyword>
<reference evidence="2 3" key="1">
    <citation type="journal article" date="2012" name="Int. J. Syst. Evol. Microbiol.">
        <title>Flammeovirga pacifica sp. nov., isolated from deep-sea sediment.</title>
        <authorList>
            <person name="Xu H."/>
            <person name="Fu Y."/>
            <person name="Yang N."/>
            <person name="Ding Z."/>
            <person name="Lai Q."/>
            <person name="Zeng R."/>
        </authorList>
    </citation>
    <scope>NUCLEOTIDE SEQUENCE [LARGE SCALE GENOMIC DNA]</scope>
    <source>
        <strain evidence="3">DSM 24597 / LMG 26175 / WPAGA1</strain>
    </source>
</reference>
<dbReference type="PANTHER" id="PTHR30383">
    <property type="entry name" value="THIOESTERASE 1/PROTEASE 1/LYSOPHOSPHOLIPASE L1"/>
    <property type="match status" value="1"/>
</dbReference>
<dbReference type="STRING" id="915059.NH26_12115"/>
<comment type="caution">
    <text evidence="2">The sequence shown here is derived from an EMBL/GenBank/DDBJ whole genome shotgun (WGS) entry which is preliminary data.</text>
</comment>
<accession>A0A1S1Z189</accession>
<dbReference type="Proteomes" id="UP000179797">
    <property type="component" value="Unassembled WGS sequence"/>
</dbReference>
<organism evidence="2 3">
    <name type="scientific">Flammeovirga pacifica</name>
    <dbReference type="NCBI Taxonomy" id="915059"/>
    <lineage>
        <taxon>Bacteria</taxon>
        <taxon>Pseudomonadati</taxon>
        <taxon>Bacteroidota</taxon>
        <taxon>Cytophagia</taxon>
        <taxon>Cytophagales</taxon>
        <taxon>Flammeovirgaceae</taxon>
        <taxon>Flammeovirga</taxon>
    </lineage>
</organism>
<evidence type="ECO:0000259" key="1">
    <source>
        <dbReference type="Pfam" id="PF13472"/>
    </source>
</evidence>
<name>A0A1S1Z189_FLAPC</name>
<dbReference type="GO" id="GO:0016788">
    <property type="term" value="F:hydrolase activity, acting on ester bonds"/>
    <property type="evidence" value="ECO:0007669"/>
    <property type="project" value="UniProtKB-ARBA"/>
</dbReference>
<dbReference type="SUPFAM" id="SSF52266">
    <property type="entry name" value="SGNH hydrolase"/>
    <property type="match status" value="1"/>
</dbReference>
<dbReference type="InterPro" id="IPR036514">
    <property type="entry name" value="SGNH_hydro_sf"/>
</dbReference>